<dbReference type="Pfam" id="PF01370">
    <property type="entry name" value="Epimerase"/>
    <property type="match status" value="1"/>
</dbReference>
<evidence type="ECO:0000256" key="2">
    <source>
        <dbReference type="ARBA" id="ARBA00004323"/>
    </source>
</evidence>
<reference evidence="14 15" key="1">
    <citation type="submission" date="2019-10" db="EMBL/GenBank/DDBJ databases">
        <title>Epibacterium sp. nov., isolated from seawater.</title>
        <authorList>
            <person name="Zhang X."/>
            <person name="Li N."/>
        </authorList>
    </citation>
    <scope>NUCLEOTIDE SEQUENCE [LARGE SCALE GENOMIC DNA]</scope>
    <source>
        <strain evidence="14 15">SM1979</strain>
    </source>
</reference>
<evidence type="ECO:0000256" key="3">
    <source>
        <dbReference type="ARBA" id="ARBA00022692"/>
    </source>
</evidence>
<dbReference type="InterPro" id="IPR001509">
    <property type="entry name" value="Epimerase_deHydtase"/>
</dbReference>
<keyword evidence="3" id="KW-0812">Transmembrane</keyword>
<comment type="caution">
    <text evidence="14">The sequence shown here is derived from an EMBL/GenBank/DDBJ whole genome shotgun (WGS) entry which is preliminary data.</text>
</comment>
<dbReference type="Proteomes" id="UP000444174">
    <property type="component" value="Unassembled WGS sequence"/>
</dbReference>
<dbReference type="RefSeq" id="WP_153216304.1">
    <property type="nucleotide sequence ID" value="NZ_WIBF01000007.1"/>
</dbReference>
<proteinExistence type="predicted"/>
<dbReference type="EMBL" id="WIBF01000007">
    <property type="protein sequence ID" value="MQQ09338.1"/>
    <property type="molecule type" value="Genomic_DNA"/>
</dbReference>
<dbReference type="PANTHER" id="PTHR43078:SF6">
    <property type="entry name" value="UDP-GLUCURONIC ACID DECARBOXYLASE 1"/>
    <property type="match status" value="1"/>
</dbReference>
<gene>
    <name evidence="14" type="ORF">GFB49_12800</name>
</gene>
<dbReference type="GO" id="GO:0033320">
    <property type="term" value="P:UDP-D-xylose biosynthetic process"/>
    <property type="evidence" value="ECO:0007669"/>
    <property type="project" value="UniProtKB-UniPathway"/>
</dbReference>
<feature type="domain" description="NAD-dependent epimerase/dehydratase" evidence="13">
    <location>
        <begin position="11"/>
        <end position="248"/>
    </location>
</feature>
<dbReference type="InterPro" id="IPR036291">
    <property type="entry name" value="NAD(P)-bd_dom_sf"/>
</dbReference>
<dbReference type="GO" id="GO:0070403">
    <property type="term" value="F:NAD+ binding"/>
    <property type="evidence" value="ECO:0007669"/>
    <property type="project" value="InterPro"/>
</dbReference>
<accession>A0A843YHP1</accession>
<comment type="cofactor">
    <cofactor evidence="1">
        <name>NAD(+)</name>
        <dbReference type="ChEBI" id="CHEBI:57540"/>
    </cofactor>
</comment>
<dbReference type="GO" id="GO:0042732">
    <property type="term" value="P:D-xylose metabolic process"/>
    <property type="evidence" value="ECO:0007669"/>
    <property type="project" value="InterPro"/>
</dbReference>
<sequence length="341" mass="37477">MERILDNQHSVLITGGAGFLGSRLCKKYIDQGSQVICLDNLSTGRLGNISPLLNHPRFSFLKHDVTQPVQIPKQVSLIYNMACPASPPKYQANPIHTMKTNVQGALNLLDLALEHDARILQASTSEIYGDPDISPQRESYHGNVNTVGPRSCYDEGKRAAETIFHDYRDFHGADIRIARIFNAYGPGMDPKDGRVVSNFITQALQNKPITVYGDGSQTRSFCFLEDMVEGLMALMHCDADPGDPVNIGNPDEFTVAELAGLVLAQTGSKSDLSFRALPQDDPRRRRPDISVAQSTLGWSPKVSLRQGLDTTIPYFKAEIACARKPIAHPAHAINLAPQMVQ</sequence>
<keyword evidence="9" id="KW-0472">Membrane</keyword>
<dbReference type="AlphaFoldDB" id="A0A843YHP1"/>
<dbReference type="GO" id="GO:0048040">
    <property type="term" value="F:UDP-glucuronate decarboxylase activity"/>
    <property type="evidence" value="ECO:0007669"/>
    <property type="project" value="TreeGrafter"/>
</dbReference>
<keyword evidence="5" id="KW-0735">Signal-anchor</keyword>
<protein>
    <submittedName>
        <fullName evidence="14">NAD-dependent epimerase/dehydratase family protein</fullName>
    </submittedName>
</protein>
<dbReference type="GO" id="GO:0005737">
    <property type="term" value="C:cytoplasm"/>
    <property type="evidence" value="ECO:0007669"/>
    <property type="project" value="TreeGrafter"/>
</dbReference>
<keyword evidence="15" id="KW-1185">Reference proteome</keyword>
<keyword evidence="7" id="KW-0520">NAD</keyword>
<evidence type="ECO:0000256" key="1">
    <source>
        <dbReference type="ARBA" id="ARBA00001911"/>
    </source>
</evidence>
<name>A0A843YHP1_9RHOB</name>
<dbReference type="SUPFAM" id="SSF51735">
    <property type="entry name" value="NAD(P)-binding Rossmann-fold domains"/>
    <property type="match status" value="1"/>
</dbReference>
<evidence type="ECO:0000256" key="6">
    <source>
        <dbReference type="ARBA" id="ARBA00022989"/>
    </source>
</evidence>
<keyword evidence="10" id="KW-0325">Glycoprotein</keyword>
<dbReference type="UniPathway" id="UPA00796">
    <property type="reaction ID" value="UER00771"/>
</dbReference>
<comment type="subcellular location">
    <subcellularLocation>
        <location evidence="2">Golgi apparatus membrane</location>
        <topology evidence="2">Single-pass type II membrane protein</topology>
    </subcellularLocation>
    <subcellularLocation>
        <location evidence="12">Golgi apparatus</location>
        <location evidence="12">Golgi stack membrane</location>
    </subcellularLocation>
</comment>
<dbReference type="FunFam" id="3.40.50.720:FF:000065">
    <property type="entry name" value="UDP-glucuronic acid decarboxylase 1"/>
    <property type="match status" value="1"/>
</dbReference>
<evidence type="ECO:0000313" key="15">
    <source>
        <dbReference type="Proteomes" id="UP000444174"/>
    </source>
</evidence>
<keyword evidence="4" id="KW-0210">Decarboxylase</keyword>
<evidence type="ECO:0000256" key="5">
    <source>
        <dbReference type="ARBA" id="ARBA00022968"/>
    </source>
</evidence>
<organism evidence="14 15">
    <name type="scientific">Tritonibacter litoralis</name>
    <dbReference type="NCBI Taxonomy" id="2662264"/>
    <lineage>
        <taxon>Bacteria</taxon>
        <taxon>Pseudomonadati</taxon>
        <taxon>Pseudomonadota</taxon>
        <taxon>Alphaproteobacteria</taxon>
        <taxon>Rhodobacterales</taxon>
        <taxon>Paracoccaceae</taxon>
        <taxon>Tritonibacter</taxon>
    </lineage>
</organism>
<keyword evidence="8" id="KW-0333">Golgi apparatus</keyword>
<keyword evidence="11" id="KW-0456">Lyase</keyword>
<dbReference type="InterPro" id="IPR044516">
    <property type="entry name" value="UXS-like"/>
</dbReference>
<dbReference type="Gene3D" id="3.40.50.720">
    <property type="entry name" value="NAD(P)-binding Rossmann-like Domain"/>
    <property type="match status" value="1"/>
</dbReference>
<evidence type="ECO:0000256" key="4">
    <source>
        <dbReference type="ARBA" id="ARBA00022793"/>
    </source>
</evidence>
<keyword evidence="6" id="KW-1133">Transmembrane helix</keyword>
<evidence type="ECO:0000256" key="11">
    <source>
        <dbReference type="ARBA" id="ARBA00023239"/>
    </source>
</evidence>
<dbReference type="CDD" id="cd05230">
    <property type="entry name" value="UGD_SDR_e"/>
    <property type="match status" value="1"/>
</dbReference>
<evidence type="ECO:0000313" key="14">
    <source>
        <dbReference type="EMBL" id="MQQ09338.1"/>
    </source>
</evidence>
<dbReference type="PANTHER" id="PTHR43078">
    <property type="entry name" value="UDP-GLUCURONIC ACID DECARBOXYLASE-RELATED"/>
    <property type="match status" value="1"/>
</dbReference>
<evidence type="ECO:0000256" key="10">
    <source>
        <dbReference type="ARBA" id="ARBA00023180"/>
    </source>
</evidence>
<evidence type="ECO:0000256" key="9">
    <source>
        <dbReference type="ARBA" id="ARBA00023136"/>
    </source>
</evidence>
<evidence type="ECO:0000256" key="12">
    <source>
        <dbReference type="ARBA" id="ARBA00037859"/>
    </source>
</evidence>
<evidence type="ECO:0000259" key="13">
    <source>
        <dbReference type="Pfam" id="PF01370"/>
    </source>
</evidence>
<evidence type="ECO:0000256" key="7">
    <source>
        <dbReference type="ARBA" id="ARBA00023027"/>
    </source>
</evidence>
<evidence type="ECO:0000256" key="8">
    <source>
        <dbReference type="ARBA" id="ARBA00023034"/>
    </source>
</evidence>